<keyword evidence="2" id="KW-1185">Reference proteome</keyword>
<dbReference type="RefSeq" id="WP_254102097.1">
    <property type="nucleotide sequence ID" value="NZ_JANATA010000024.1"/>
</dbReference>
<sequence length="157" mass="17586">MYGNVIWGEGQNVPISLEMHSEGGKPTEAIILGEFIKQYDITVEILGNCISACSMVLLSSNNRYVHPKAWVGFHASYNKDKNQNVHYESNSLKFHDSNLEKLLKNVGANEAFILQALVKDAWGGFFPSFEELKQAGIANRNTRLHKQTLTIPSYLAD</sequence>
<dbReference type="AlphaFoldDB" id="A0AA42BM44"/>
<dbReference type="InterPro" id="IPR029045">
    <property type="entry name" value="ClpP/crotonase-like_dom_sf"/>
</dbReference>
<evidence type="ECO:0000313" key="1">
    <source>
        <dbReference type="EMBL" id="MCP3429578.1"/>
    </source>
</evidence>
<dbReference type="Proteomes" id="UP001165413">
    <property type="component" value="Unassembled WGS sequence"/>
</dbReference>
<reference evidence="1" key="1">
    <citation type="submission" date="2022-07" db="EMBL/GenBank/DDBJ databases">
        <title>Characterization of the Novel Bacterium Alteromonas immobilis LMIT006 and Alteromonas gregis LMIT007.</title>
        <authorList>
            <person name="Lin X."/>
        </authorList>
    </citation>
    <scope>NUCLEOTIDE SEQUENCE</scope>
    <source>
        <strain evidence="1">LMIT007</strain>
    </source>
</reference>
<proteinExistence type="predicted"/>
<dbReference type="SUPFAM" id="SSF52096">
    <property type="entry name" value="ClpP/crotonase"/>
    <property type="match status" value="1"/>
</dbReference>
<gene>
    <name evidence="1" type="ORF">NLF92_11550</name>
</gene>
<dbReference type="EMBL" id="JANATA010000024">
    <property type="protein sequence ID" value="MCP3429578.1"/>
    <property type="molecule type" value="Genomic_DNA"/>
</dbReference>
<evidence type="ECO:0000313" key="2">
    <source>
        <dbReference type="Proteomes" id="UP001165413"/>
    </source>
</evidence>
<name>A0AA42BM44_9ALTE</name>
<protein>
    <submittedName>
        <fullName evidence="1">Uncharacterized protein</fullName>
    </submittedName>
</protein>
<dbReference type="Gene3D" id="3.90.226.10">
    <property type="entry name" value="2-enoyl-CoA Hydratase, Chain A, domain 1"/>
    <property type="match status" value="1"/>
</dbReference>
<comment type="caution">
    <text evidence="1">The sequence shown here is derived from an EMBL/GenBank/DDBJ whole genome shotgun (WGS) entry which is preliminary data.</text>
</comment>
<accession>A0AA42BM44</accession>
<organism evidence="1 2">
    <name type="scientific">Opacimonas viscosa</name>
    <dbReference type="NCBI Taxonomy" id="2961944"/>
    <lineage>
        <taxon>Bacteria</taxon>
        <taxon>Pseudomonadati</taxon>
        <taxon>Pseudomonadota</taxon>
        <taxon>Gammaproteobacteria</taxon>
        <taxon>Alteromonadales</taxon>
        <taxon>Alteromonadaceae</taxon>
        <taxon>Opacimonas</taxon>
    </lineage>
</organism>